<accession>A0AAW1PJR9</accession>
<dbReference type="GO" id="GO:0005634">
    <property type="term" value="C:nucleus"/>
    <property type="evidence" value="ECO:0007669"/>
    <property type="project" value="UniProtKB-SubCell"/>
</dbReference>
<protein>
    <recommendedName>
        <fullName evidence="5">Snurportin-1</fullName>
    </recommendedName>
</protein>
<evidence type="ECO:0000256" key="4">
    <source>
        <dbReference type="ARBA" id="ARBA00007540"/>
    </source>
</evidence>
<feature type="compositionally biased region" description="Basic and acidic residues" evidence="10">
    <location>
        <begin position="9"/>
        <end position="19"/>
    </location>
</feature>
<evidence type="ECO:0000256" key="2">
    <source>
        <dbReference type="ARBA" id="ARBA00004123"/>
    </source>
</evidence>
<keyword evidence="8" id="KW-0694">RNA-binding</keyword>
<evidence type="ECO:0000256" key="9">
    <source>
        <dbReference type="ARBA" id="ARBA00023242"/>
    </source>
</evidence>
<feature type="domain" description="Snurportin-1 m3G cap-binding" evidence="11">
    <location>
        <begin position="106"/>
        <end position="280"/>
    </location>
</feature>
<evidence type="ECO:0000313" key="12">
    <source>
        <dbReference type="EMBL" id="KAK9808700.1"/>
    </source>
</evidence>
<keyword evidence="9" id="KW-0539">Nucleus</keyword>
<evidence type="ECO:0000259" key="11">
    <source>
        <dbReference type="Pfam" id="PF21974"/>
    </source>
</evidence>
<evidence type="ECO:0000313" key="13">
    <source>
        <dbReference type="Proteomes" id="UP001489004"/>
    </source>
</evidence>
<comment type="subcellular location">
    <subcellularLocation>
        <location evidence="3">Cytoplasm</location>
    </subcellularLocation>
    <subcellularLocation>
        <location evidence="2">Nucleus</location>
    </subcellularLocation>
</comment>
<dbReference type="PANTHER" id="PTHR13403">
    <property type="entry name" value="SNURPORTIN1 RNUT1 PROTEIN RNA, U TRANSPORTER 1"/>
    <property type="match status" value="1"/>
</dbReference>
<feature type="region of interest" description="Disordered" evidence="10">
    <location>
        <begin position="1"/>
        <end position="71"/>
    </location>
</feature>
<keyword evidence="13" id="KW-1185">Reference proteome</keyword>
<evidence type="ECO:0000256" key="7">
    <source>
        <dbReference type="ARBA" id="ARBA00022490"/>
    </source>
</evidence>
<dbReference type="AlphaFoldDB" id="A0AAW1PJR9"/>
<dbReference type="PANTHER" id="PTHR13403:SF6">
    <property type="entry name" value="SNURPORTIN-1"/>
    <property type="match status" value="1"/>
</dbReference>
<proteinExistence type="inferred from homology"/>
<comment type="caution">
    <text evidence="12">The sequence shown here is derived from an EMBL/GenBank/DDBJ whole genome shotgun (WGS) entry which is preliminary data.</text>
</comment>
<keyword evidence="6" id="KW-0813">Transport</keyword>
<comment type="similarity">
    <text evidence="4">Belongs to the snurportin family.</text>
</comment>
<dbReference type="SUPFAM" id="SSF56091">
    <property type="entry name" value="DNA ligase/mRNA capping enzyme, catalytic domain"/>
    <property type="match status" value="1"/>
</dbReference>
<dbReference type="Proteomes" id="UP001489004">
    <property type="component" value="Unassembled WGS sequence"/>
</dbReference>
<evidence type="ECO:0000256" key="3">
    <source>
        <dbReference type="ARBA" id="ARBA00004496"/>
    </source>
</evidence>
<organism evidence="12 13">
    <name type="scientific">[Myrmecia] bisecta</name>
    <dbReference type="NCBI Taxonomy" id="41462"/>
    <lineage>
        <taxon>Eukaryota</taxon>
        <taxon>Viridiplantae</taxon>
        <taxon>Chlorophyta</taxon>
        <taxon>core chlorophytes</taxon>
        <taxon>Trebouxiophyceae</taxon>
        <taxon>Trebouxiales</taxon>
        <taxon>Trebouxiaceae</taxon>
        <taxon>Myrmecia</taxon>
    </lineage>
</organism>
<dbReference type="InterPro" id="IPR047857">
    <property type="entry name" value="Snurportin1_C"/>
</dbReference>
<dbReference type="GO" id="GO:0003723">
    <property type="term" value="F:RNA binding"/>
    <property type="evidence" value="ECO:0007669"/>
    <property type="project" value="UniProtKB-KW"/>
</dbReference>
<dbReference type="EMBL" id="JALJOR010000011">
    <property type="protein sequence ID" value="KAK9808700.1"/>
    <property type="molecule type" value="Genomic_DNA"/>
</dbReference>
<name>A0AAW1PJR9_9CHLO</name>
<evidence type="ECO:0000256" key="1">
    <source>
        <dbReference type="ARBA" id="ARBA00003975"/>
    </source>
</evidence>
<dbReference type="GO" id="GO:0005737">
    <property type="term" value="C:cytoplasm"/>
    <property type="evidence" value="ECO:0007669"/>
    <property type="project" value="UniProtKB-SubCell"/>
</dbReference>
<reference evidence="12 13" key="1">
    <citation type="journal article" date="2024" name="Nat. Commun.">
        <title>Phylogenomics reveals the evolutionary origins of lichenization in chlorophyte algae.</title>
        <authorList>
            <person name="Puginier C."/>
            <person name="Libourel C."/>
            <person name="Otte J."/>
            <person name="Skaloud P."/>
            <person name="Haon M."/>
            <person name="Grisel S."/>
            <person name="Petersen M."/>
            <person name="Berrin J.G."/>
            <person name="Delaux P.M."/>
            <person name="Dal Grande F."/>
            <person name="Keller J."/>
        </authorList>
    </citation>
    <scope>NUCLEOTIDE SEQUENCE [LARGE SCALE GENOMIC DNA]</scope>
    <source>
        <strain evidence="12 13">SAG 2043</strain>
    </source>
</reference>
<sequence>MSAVNSSTSRKDKRPDVRASARLSDYQQKRREQALEKQRSARRDFTNHARQLALQQADQQDDEMQEEKPPVEVRPGMLAEASSEGSQATAGRVQPVEGTKQYYAQQLMQPEWLTDIPCRLASDWYVMPRAEGRRCLVISSQGYTVSRLRNGSILHAFPSLLPNGSRRTGASADAFCILDCVYHEPNQTYYVMDLMCWKGYPLYDCAAEFRLFWLHSKLAETEAAGPAREQHRYPFVPVPAFHCNPAGLTSAHSGPVDFQRDGCYLLHKEGQYELGPSPLALLWKDAACSSFLVDTDASGVVPQYQQLVLEYRMDRTVATSDDPPVVLGRMPDAFVQSLGDKLRPGRLLRFSIREEGLQYVSGQVVGADLHFGGFGNQRRGRADACSKVVFQHQARHQPIQLQQLLHAAAVSEAESADIEAGAADPDSTATPAMMAIGE</sequence>
<feature type="compositionally biased region" description="Basic and acidic residues" evidence="10">
    <location>
        <begin position="27"/>
        <end position="47"/>
    </location>
</feature>
<keyword evidence="7" id="KW-0963">Cytoplasm</keyword>
<comment type="function">
    <text evidence="1">Functions as an U snRNP-specific nuclear import adapter. Involved in the trimethylguanosine (m3G)-cap-dependent nuclear import of U snRNPs. Binds specifically to the terminal m3G-cap U snRNAs.</text>
</comment>
<evidence type="ECO:0000256" key="6">
    <source>
        <dbReference type="ARBA" id="ARBA00022448"/>
    </source>
</evidence>
<dbReference type="InterPro" id="IPR017336">
    <property type="entry name" value="Snurportin-1"/>
</dbReference>
<evidence type="ECO:0000256" key="5">
    <source>
        <dbReference type="ARBA" id="ARBA00016034"/>
    </source>
</evidence>
<dbReference type="CDD" id="cd09232">
    <property type="entry name" value="Snurportin-1_C"/>
    <property type="match status" value="1"/>
</dbReference>
<dbReference type="GO" id="GO:0061015">
    <property type="term" value="P:snRNA import into nucleus"/>
    <property type="evidence" value="ECO:0007669"/>
    <property type="project" value="InterPro"/>
</dbReference>
<dbReference type="Gene3D" id="3.30.470.30">
    <property type="entry name" value="DNA ligase/mRNA capping enzyme"/>
    <property type="match status" value="1"/>
</dbReference>
<evidence type="ECO:0000256" key="8">
    <source>
        <dbReference type="ARBA" id="ARBA00022884"/>
    </source>
</evidence>
<feature type="region of interest" description="Disordered" evidence="10">
    <location>
        <begin position="418"/>
        <end position="438"/>
    </location>
</feature>
<dbReference type="Pfam" id="PF21974">
    <property type="entry name" value="SPN1_m3Gcap_bd"/>
    <property type="match status" value="1"/>
</dbReference>
<evidence type="ECO:0000256" key="10">
    <source>
        <dbReference type="SAM" id="MobiDB-lite"/>
    </source>
</evidence>
<gene>
    <name evidence="12" type="ORF">WJX72_002173</name>
</gene>